<dbReference type="AlphaFoldDB" id="A0A1M6T085"/>
<name>A0A1M6T085_9AQUI</name>
<organism evidence="2 3">
    <name type="scientific">Thermocrinis minervae</name>
    <dbReference type="NCBI Taxonomy" id="381751"/>
    <lineage>
        <taxon>Bacteria</taxon>
        <taxon>Pseudomonadati</taxon>
        <taxon>Aquificota</taxon>
        <taxon>Aquificia</taxon>
        <taxon>Aquificales</taxon>
        <taxon>Aquificaceae</taxon>
        <taxon>Thermocrinis</taxon>
    </lineage>
</organism>
<keyword evidence="1" id="KW-0472">Membrane</keyword>
<keyword evidence="3" id="KW-1185">Reference proteome</keyword>
<gene>
    <name evidence="2" type="ORF">SAMN05444391_1237</name>
</gene>
<feature type="transmembrane region" description="Helical" evidence="1">
    <location>
        <begin position="45"/>
        <end position="66"/>
    </location>
</feature>
<proteinExistence type="predicted"/>
<dbReference type="STRING" id="381751.SAMN05444391_1237"/>
<protein>
    <submittedName>
        <fullName evidence="2">Uncharacterized protein</fullName>
    </submittedName>
</protein>
<accession>A0A1M6T085</accession>
<evidence type="ECO:0000313" key="3">
    <source>
        <dbReference type="Proteomes" id="UP000189810"/>
    </source>
</evidence>
<dbReference type="EMBL" id="LT670846">
    <property type="protein sequence ID" value="SHK50218.1"/>
    <property type="molecule type" value="Genomic_DNA"/>
</dbReference>
<evidence type="ECO:0000256" key="1">
    <source>
        <dbReference type="SAM" id="Phobius"/>
    </source>
</evidence>
<dbReference type="RefSeq" id="WP_079654341.1">
    <property type="nucleotide sequence ID" value="NZ_LT670846.1"/>
</dbReference>
<reference evidence="2 3" key="1">
    <citation type="submission" date="2016-11" db="EMBL/GenBank/DDBJ databases">
        <authorList>
            <person name="Jaros S."/>
            <person name="Januszkiewicz K."/>
            <person name="Wedrychowicz H."/>
        </authorList>
    </citation>
    <scope>NUCLEOTIDE SEQUENCE [LARGE SCALE GENOMIC DNA]</scope>
    <source>
        <strain evidence="2 3">DSM 19557</strain>
    </source>
</reference>
<sequence length="74" mass="8167">MKAFLQIALLFAMLTVVGWLIYLNQGSVSLVLTPPVGGVYYVTNPLPLGLFLVIAFLIGLLLGYLIRLLQDIFK</sequence>
<dbReference type="Proteomes" id="UP000189810">
    <property type="component" value="Chromosome I"/>
</dbReference>
<keyword evidence="1" id="KW-0812">Transmembrane</keyword>
<keyword evidence="1" id="KW-1133">Transmembrane helix</keyword>
<feature type="transmembrane region" description="Helical" evidence="1">
    <location>
        <begin position="7"/>
        <end position="25"/>
    </location>
</feature>
<evidence type="ECO:0000313" key="2">
    <source>
        <dbReference type="EMBL" id="SHK50218.1"/>
    </source>
</evidence>